<evidence type="ECO:0000256" key="1">
    <source>
        <dbReference type="SAM" id="Phobius"/>
    </source>
</evidence>
<organism evidence="2">
    <name type="scientific">marine sediment metagenome</name>
    <dbReference type="NCBI Taxonomy" id="412755"/>
    <lineage>
        <taxon>unclassified sequences</taxon>
        <taxon>metagenomes</taxon>
        <taxon>ecological metagenomes</taxon>
    </lineage>
</organism>
<dbReference type="EMBL" id="LAZR01022117">
    <property type="protein sequence ID" value="KKL82984.1"/>
    <property type="molecule type" value="Genomic_DNA"/>
</dbReference>
<keyword evidence="1" id="KW-0472">Membrane</keyword>
<name>A0A0F9F9E8_9ZZZZ</name>
<keyword evidence="1" id="KW-0812">Transmembrane</keyword>
<dbReference type="AlphaFoldDB" id="A0A0F9F9E8"/>
<reference evidence="2" key="1">
    <citation type="journal article" date="2015" name="Nature">
        <title>Complex archaea that bridge the gap between prokaryotes and eukaryotes.</title>
        <authorList>
            <person name="Spang A."/>
            <person name="Saw J.H."/>
            <person name="Jorgensen S.L."/>
            <person name="Zaremba-Niedzwiedzka K."/>
            <person name="Martijn J."/>
            <person name="Lind A.E."/>
            <person name="van Eijk R."/>
            <person name="Schleper C."/>
            <person name="Guy L."/>
            <person name="Ettema T.J."/>
        </authorList>
    </citation>
    <scope>NUCLEOTIDE SEQUENCE</scope>
</reference>
<accession>A0A0F9F9E8</accession>
<sequence>MSHEGCEIVVSEWDIIHKCYFFDGFDVICYFSIILIQFPLNILNIKKRNLKSQMIMQTFFEQFYTIFSSKTTSSP</sequence>
<gene>
    <name evidence="2" type="ORF">LCGC14_1979240</name>
</gene>
<evidence type="ECO:0000313" key="2">
    <source>
        <dbReference type="EMBL" id="KKL82984.1"/>
    </source>
</evidence>
<keyword evidence="1" id="KW-1133">Transmembrane helix</keyword>
<comment type="caution">
    <text evidence="2">The sequence shown here is derived from an EMBL/GenBank/DDBJ whole genome shotgun (WGS) entry which is preliminary data.</text>
</comment>
<protein>
    <submittedName>
        <fullName evidence="2">Uncharacterized protein</fullName>
    </submittedName>
</protein>
<feature type="transmembrane region" description="Helical" evidence="1">
    <location>
        <begin position="20"/>
        <end position="43"/>
    </location>
</feature>
<proteinExistence type="predicted"/>